<dbReference type="RefSeq" id="WP_270115812.1">
    <property type="nucleotide sequence ID" value="NZ_BAAAOL010000001.1"/>
</dbReference>
<gene>
    <name evidence="2" type="ORF">GALLR39Z86_48840</name>
</gene>
<dbReference type="Pfam" id="PF20226">
    <property type="entry name" value="DUF6585"/>
    <property type="match status" value="1"/>
</dbReference>
<name>A0A9W6GBK3_9ACTN</name>
<keyword evidence="1" id="KW-0812">Transmembrane</keyword>
<keyword evidence="1" id="KW-0472">Membrane</keyword>
<comment type="caution">
    <text evidence="2">The sequence shown here is derived from an EMBL/GenBank/DDBJ whole genome shotgun (WGS) entry which is preliminary data.</text>
</comment>
<evidence type="ECO:0000256" key="1">
    <source>
        <dbReference type="SAM" id="Phobius"/>
    </source>
</evidence>
<dbReference type="EMBL" id="BSDT01000001">
    <property type="protein sequence ID" value="GLI45034.1"/>
    <property type="molecule type" value="Genomic_DNA"/>
</dbReference>
<sequence length="278" mass="29849">MHSNAEQFPHGDLAAQAGLGRWQAQYRPRKPPIALSMGIAGAIYVAVAACFIGSNLLANGFLLIMFLVITAFFALGFANLAYTKHKSGAGDTLDLFEHGLIVKGPKSLVSIYNWDDTKAYQRLFHYPQTGLVTYNYLLVGPEGNAISIGDPKGAAMSAAVNLEANLDRFTLGAAFEGPQEWGPIVQEQITRAQLPQVLAEIDAGRRVEFGGLALDAGALHIDGSVVPWGELQGVSVKDGVVAFKIAGRFLKARQPVYAIPNFFVFKAAVQSRSGLAWS</sequence>
<proteinExistence type="predicted"/>
<feature type="transmembrane region" description="Helical" evidence="1">
    <location>
        <begin position="33"/>
        <end position="54"/>
    </location>
</feature>
<protein>
    <submittedName>
        <fullName evidence="2">Uncharacterized protein</fullName>
    </submittedName>
</protein>
<reference evidence="2" key="1">
    <citation type="submission" date="2022-12" db="EMBL/GenBank/DDBJ databases">
        <title>Reference genome sequencing for broad-spectrum identification of bacterial and archaeal isolates by mass spectrometry.</title>
        <authorList>
            <person name="Sekiguchi Y."/>
            <person name="Tourlousse D.M."/>
        </authorList>
    </citation>
    <scope>NUCLEOTIDE SEQUENCE</scope>
    <source>
        <strain evidence="2">LLR39Z86</strain>
    </source>
</reference>
<keyword evidence="1" id="KW-1133">Transmembrane helix</keyword>
<dbReference type="Proteomes" id="UP001144313">
    <property type="component" value="Unassembled WGS sequence"/>
</dbReference>
<accession>A0A9W6GBK3</accession>
<evidence type="ECO:0000313" key="3">
    <source>
        <dbReference type="Proteomes" id="UP001144313"/>
    </source>
</evidence>
<evidence type="ECO:0000313" key="2">
    <source>
        <dbReference type="EMBL" id="GLI45034.1"/>
    </source>
</evidence>
<organism evidence="2 3">
    <name type="scientific">Glycomyces algeriensis</name>
    <dbReference type="NCBI Taxonomy" id="256037"/>
    <lineage>
        <taxon>Bacteria</taxon>
        <taxon>Bacillati</taxon>
        <taxon>Actinomycetota</taxon>
        <taxon>Actinomycetes</taxon>
        <taxon>Glycomycetales</taxon>
        <taxon>Glycomycetaceae</taxon>
        <taxon>Glycomyces</taxon>
    </lineage>
</organism>
<feature type="transmembrane region" description="Helical" evidence="1">
    <location>
        <begin position="60"/>
        <end position="82"/>
    </location>
</feature>
<dbReference type="AlphaFoldDB" id="A0A9W6GBK3"/>
<dbReference type="InterPro" id="IPR046492">
    <property type="entry name" value="DUF6585"/>
</dbReference>
<keyword evidence="3" id="KW-1185">Reference proteome</keyword>